<dbReference type="AlphaFoldDB" id="A0A2V3IBR9"/>
<accession>A0A2V3IBR9</accession>
<gene>
    <name evidence="1" type="ORF">BWQ96_10750</name>
</gene>
<keyword evidence="2" id="KW-1185">Reference proteome</keyword>
<reference evidence="1 2" key="1">
    <citation type="journal article" date="2018" name="Mol. Biol. Evol.">
        <title>Analysis of the draft genome of the red seaweed Gracilariopsis chorda provides insights into genome size evolution in Rhodophyta.</title>
        <authorList>
            <person name="Lee J."/>
            <person name="Yang E.C."/>
            <person name="Graf L."/>
            <person name="Yang J.H."/>
            <person name="Qiu H."/>
            <person name="Zel Zion U."/>
            <person name="Chan C.X."/>
            <person name="Stephens T.G."/>
            <person name="Weber A.P.M."/>
            <person name="Boo G.H."/>
            <person name="Boo S.M."/>
            <person name="Kim K.M."/>
            <person name="Shin Y."/>
            <person name="Jung M."/>
            <person name="Lee S.J."/>
            <person name="Yim H.S."/>
            <person name="Lee J.H."/>
            <person name="Bhattacharya D."/>
            <person name="Yoon H.S."/>
        </authorList>
    </citation>
    <scope>NUCLEOTIDE SEQUENCE [LARGE SCALE GENOMIC DNA]</scope>
    <source>
        <strain evidence="1 2">SKKU-2015</strain>
        <tissue evidence="1">Whole body</tissue>
    </source>
</reference>
<proteinExistence type="predicted"/>
<comment type="caution">
    <text evidence="1">The sequence shown here is derived from an EMBL/GenBank/DDBJ whole genome shotgun (WGS) entry which is preliminary data.</text>
</comment>
<name>A0A2V3IBR9_9FLOR</name>
<dbReference type="Proteomes" id="UP000247409">
    <property type="component" value="Unassembled WGS sequence"/>
</dbReference>
<sequence>MYACSKPIVGRSGAGKNDGMMAGVEAVVEQRLLMAALFADGVNGLNGMRAFWIFVPAGLLKQ</sequence>
<organism evidence="1 2">
    <name type="scientific">Gracilariopsis chorda</name>
    <dbReference type="NCBI Taxonomy" id="448386"/>
    <lineage>
        <taxon>Eukaryota</taxon>
        <taxon>Rhodophyta</taxon>
        <taxon>Florideophyceae</taxon>
        <taxon>Rhodymeniophycidae</taxon>
        <taxon>Gracilariales</taxon>
        <taxon>Gracilariaceae</taxon>
        <taxon>Gracilariopsis</taxon>
    </lineage>
</organism>
<dbReference type="EMBL" id="NBIV01000728">
    <property type="protein sequence ID" value="PXF39556.1"/>
    <property type="molecule type" value="Genomic_DNA"/>
</dbReference>
<evidence type="ECO:0000313" key="1">
    <source>
        <dbReference type="EMBL" id="PXF39556.1"/>
    </source>
</evidence>
<protein>
    <submittedName>
        <fullName evidence="1">Uncharacterized protein</fullName>
    </submittedName>
</protein>
<evidence type="ECO:0000313" key="2">
    <source>
        <dbReference type="Proteomes" id="UP000247409"/>
    </source>
</evidence>